<reference evidence="1" key="1">
    <citation type="submission" date="2024-03" db="EMBL/GenBank/DDBJ databases">
        <title>Whole genome sequecning of epiphytes from Marcgravia umbellata leaves.</title>
        <authorList>
            <person name="Kumar G."/>
            <person name="Savka M.A."/>
        </authorList>
    </citation>
    <scope>NUCLEOTIDE SEQUENCE</scope>
    <source>
        <strain evidence="1">RIT_BL5</strain>
    </source>
</reference>
<accession>A0ACC6P7C9</accession>
<gene>
    <name evidence="1" type="ORF">WKI47_02745</name>
</gene>
<dbReference type="EMBL" id="JBBKAR010000006">
    <property type="protein sequence ID" value="MEJ8302828.1"/>
    <property type="molecule type" value="Genomic_DNA"/>
</dbReference>
<proteinExistence type="predicted"/>
<keyword evidence="1" id="KW-0436">Ligase</keyword>
<comment type="caution">
    <text evidence="1">The sequence shown here is derived from an EMBL/GenBank/DDBJ whole genome shotgun (WGS) entry which is preliminary data.</text>
</comment>
<evidence type="ECO:0000313" key="2">
    <source>
        <dbReference type="Proteomes" id="UP001380953"/>
    </source>
</evidence>
<dbReference type="Proteomes" id="UP001380953">
    <property type="component" value="Unassembled WGS sequence"/>
</dbReference>
<evidence type="ECO:0000313" key="1">
    <source>
        <dbReference type="EMBL" id="MEJ8302828.1"/>
    </source>
</evidence>
<name>A0ACC6P7C9_9BACL</name>
<organism evidence="1 2">
    <name type="scientific">Saccharibacillus sacchari</name>
    <dbReference type="NCBI Taxonomy" id="456493"/>
    <lineage>
        <taxon>Bacteria</taxon>
        <taxon>Bacillati</taxon>
        <taxon>Bacillota</taxon>
        <taxon>Bacilli</taxon>
        <taxon>Bacillales</taxon>
        <taxon>Paenibacillaceae</taxon>
        <taxon>Saccharibacillus</taxon>
    </lineage>
</organism>
<sequence>MDADAEHFIGKIIQQDLDAGTYSRPIATRFPPEPNGYLHIGSAFAILTNAGMAERFGGTFNLRFDDTNPLKEDMKYVRAIEVDIRWLGLEPEVFFGSDYAEQIYESALDLIRKGKAYVCDLTPAEMAEYRGTLTGPGTDSPYRERSIEENLDLFRRMRAGEYEAGAKVLRAKIDMQSPNPTLRDPALYRIIHAPHYRTGDTWCIYPMYDFAHPIQDAIEGITHSLCSIEFKDHRPLYEWVMNELNIPEAPKQKEFGRLNITGVVTSKRYLRELVEGGFVSGWDDPRLPTLMGLRRKGVTPESIRRFIRDVGMIRTSSTVDIALLDHAVRQDLKPKAKSIMTVLDPIKFVITNYPAGETEWLDIENNAENESMGKRRVPFARELYLEREDFMEEPIKGFHRLAPGKEVRLKGAYFITCTEIIKDPATGEILELRGTYDPATRSGTGFDARKVKATLHWVSVKHSVPAEIRHYGPLLKPDARLIESGNEWAALVDPNSLVKITHARVESGVKDASAGDRFQFIRHGYYALDPDLGASGERVFNRIVSLKDSKHKASK</sequence>
<keyword evidence="2" id="KW-1185">Reference proteome</keyword>
<protein>
    <submittedName>
        <fullName evidence="1">Glutamine--tRNA ligase/YqeY domain fusion protein</fullName>
    </submittedName>
</protein>